<dbReference type="PANTHER" id="PTHR23282">
    <property type="entry name" value="APICAL ENDOSOMAL GLYCOPROTEIN PRECURSOR"/>
    <property type="match status" value="1"/>
</dbReference>
<protein>
    <recommendedName>
        <fullName evidence="2">MAM domain-containing protein</fullName>
    </recommendedName>
</protein>
<feature type="domain" description="MAM" evidence="2">
    <location>
        <begin position="22"/>
        <end position="167"/>
    </location>
</feature>
<dbReference type="InterPro" id="IPR013320">
    <property type="entry name" value="ConA-like_dom_sf"/>
</dbReference>
<name>A0A673KYD7_9TELE</name>
<reference evidence="3" key="1">
    <citation type="submission" date="2025-08" db="UniProtKB">
        <authorList>
            <consortium name="Ensembl"/>
        </authorList>
    </citation>
    <scope>IDENTIFICATION</scope>
</reference>
<keyword evidence="4" id="KW-1185">Reference proteome</keyword>
<dbReference type="Pfam" id="PF00629">
    <property type="entry name" value="MAM"/>
    <property type="match status" value="3"/>
</dbReference>
<organism evidence="3 4">
    <name type="scientific">Sinocyclocheilus rhinocerous</name>
    <dbReference type="NCBI Taxonomy" id="307959"/>
    <lineage>
        <taxon>Eukaryota</taxon>
        <taxon>Metazoa</taxon>
        <taxon>Chordata</taxon>
        <taxon>Craniata</taxon>
        <taxon>Vertebrata</taxon>
        <taxon>Euteleostomi</taxon>
        <taxon>Actinopterygii</taxon>
        <taxon>Neopterygii</taxon>
        <taxon>Teleostei</taxon>
        <taxon>Ostariophysi</taxon>
        <taxon>Cypriniformes</taxon>
        <taxon>Cyprinidae</taxon>
        <taxon>Cyprininae</taxon>
        <taxon>Sinocyclocheilus</taxon>
    </lineage>
</organism>
<dbReference type="GO" id="GO:0016020">
    <property type="term" value="C:membrane"/>
    <property type="evidence" value="ECO:0007669"/>
    <property type="project" value="InterPro"/>
</dbReference>
<dbReference type="Ensembl" id="ENSSRHT00000073625.1">
    <property type="protein sequence ID" value="ENSSRHP00000071667.1"/>
    <property type="gene ID" value="ENSSRHG00000035649.1"/>
</dbReference>
<dbReference type="PROSITE" id="PS50060">
    <property type="entry name" value="MAM_2"/>
    <property type="match status" value="3"/>
</dbReference>
<evidence type="ECO:0000313" key="3">
    <source>
        <dbReference type="Ensembl" id="ENSSRHP00000071667.1"/>
    </source>
</evidence>
<dbReference type="Gene3D" id="2.60.120.200">
    <property type="match status" value="3"/>
</dbReference>
<dbReference type="SMART" id="SM00137">
    <property type="entry name" value="MAM"/>
    <property type="match status" value="2"/>
</dbReference>
<dbReference type="CDD" id="cd06263">
    <property type="entry name" value="MAM"/>
    <property type="match status" value="2"/>
</dbReference>
<evidence type="ECO:0000313" key="4">
    <source>
        <dbReference type="Proteomes" id="UP000472270"/>
    </source>
</evidence>
<evidence type="ECO:0000256" key="1">
    <source>
        <dbReference type="SAM" id="MobiDB-lite"/>
    </source>
</evidence>
<dbReference type="SUPFAM" id="SSF49899">
    <property type="entry name" value="Concanavalin A-like lectins/glucanases"/>
    <property type="match status" value="3"/>
</dbReference>
<accession>A0A673KYD7</accession>
<reference evidence="3" key="2">
    <citation type="submission" date="2025-09" db="UniProtKB">
        <authorList>
            <consortium name="Ensembl"/>
        </authorList>
    </citation>
    <scope>IDENTIFICATION</scope>
</reference>
<dbReference type="InterPro" id="IPR000998">
    <property type="entry name" value="MAM_dom"/>
</dbReference>
<dbReference type="PANTHER" id="PTHR23282:SF101">
    <property type="entry name" value="MAM DOMAIN-CONTAINING PROTEIN"/>
    <property type="match status" value="1"/>
</dbReference>
<feature type="region of interest" description="Disordered" evidence="1">
    <location>
        <begin position="54"/>
        <end position="73"/>
    </location>
</feature>
<dbReference type="InterPro" id="IPR051560">
    <property type="entry name" value="MAM_domain-containing"/>
</dbReference>
<feature type="domain" description="MAM" evidence="2">
    <location>
        <begin position="324"/>
        <end position="495"/>
    </location>
</feature>
<dbReference type="AlphaFoldDB" id="A0A673KYD7"/>
<sequence>MLDDITLTDCAEGDIPAGSDQLSCDFEKDACSWYHDQSADLKWKREYGQNPSFDYQGPTHDHTTGSAPQRSFKPPETARLISFPQQAKCVSFWYLIYGGSIGELRWHLSSCSLMKETVKNQFRYRITHTIPAWIYTFIFEGILEGTDGYIAIDDVQVSSSINGSCPAERECTFQGSLCGLKPDPTTDFAWIRTNGELAIGTPSPAVDHTLETNKGSRGSILTDVNQPTSEHGECLMFWYHMNGKDVGSLNIYVQELHSARSQIPVWSASGDQGEHWRHGRATIISPHSPYKVRVDEFKGLSTNSESFVLLDDVSVKAGACSSRGSCDFESGKCTWVNVANGVTDGHDWIHADGHYRGPLVDYTTHTADGEYLVQFTPLSIRNTQGQKSSSVLISEKIQPTSDSCFEFWYHMNGRSALAFPFFASAKDNLSSTVGLPGVINAVFMVLFSIGSDPGILRVLLDSGATEQELLFETQITGSNWKNVSVTIAETKPFQV</sequence>
<feature type="domain" description="MAM" evidence="2">
    <location>
        <begin position="169"/>
        <end position="322"/>
    </location>
</feature>
<dbReference type="Proteomes" id="UP000472270">
    <property type="component" value="Unassembled WGS sequence"/>
</dbReference>
<proteinExistence type="predicted"/>
<evidence type="ECO:0000259" key="2">
    <source>
        <dbReference type="PROSITE" id="PS50060"/>
    </source>
</evidence>